<keyword evidence="3" id="KW-1185">Reference proteome</keyword>
<proteinExistence type="predicted"/>
<evidence type="ECO:0000313" key="2">
    <source>
        <dbReference type="EMBL" id="AGA30856.1"/>
    </source>
</evidence>
<dbReference type="AlphaFoldDB" id="L0DR24"/>
<protein>
    <submittedName>
        <fullName evidence="2">Uncharacterized protein</fullName>
    </submittedName>
</protein>
<evidence type="ECO:0000256" key="1">
    <source>
        <dbReference type="SAM" id="MobiDB-lite"/>
    </source>
</evidence>
<dbReference type="HOGENOM" id="CLU_1160468_0_0_0"/>
<sequence>MWPLPFHPAHRDPETSPSTKSRRDIAFNCGFLLVRPTADHERKADCIECDYSAACTFCVQLVNLSTLFSSGTPGAIVLSRPSKCWTPWMINEPARVCDTGWSKFSKKMSITFLEISLKPPGWCSRHVLDFGLAELLSDARASKATSASISAVAPRKRTESLQKLAVGQAGVGPKPEERLQGPQSSTRSTARHGFPSPLFCRRLRRVSLTLPCTIVGRSLQISSTTPTESLSGGPHLRGI</sequence>
<gene>
    <name evidence="2" type="ordered locus">Sinac_6790</name>
</gene>
<feature type="region of interest" description="Disordered" evidence="1">
    <location>
        <begin position="1"/>
        <end position="21"/>
    </location>
</feature>
<dbReference type="Proteomes" id="UP000010798">
    <property type="component" value="Chromosome"/>
</dbReference>
<feature type="region of interest" description="Disordered" evidence="1">
    <location>
        <begin position="165"/>
        <end position="193"/>
    </location>
</feature>
<organism evidence="2 3">
    <name type="scientific">Singulisphaera acidiphila (strain ATCC BAA-1392 / DSM 18658 / VKM B-2454 / MOB10)</name>
    <dbReference type="NCBI Taxonomy" id="886293"/>
    <lineage>
        <taxon>Bacteria</taxon>
        <taxon>Pseudomonadati</taxon>
        <taxon>Planctomycetota</taxon>
        <taxon>Planctomycetia</taxon>
        <taxon>Isosphaerales</taxon>
        <taxon>Isosphaeraceae</taxon>
        <taxon>Singulisphaera</taxon>
    </lineage>
</organism>
<evidence type="ECO:0000313" key="3">
    <source>
        <dbReference type="Proteomes" id="UP000010798"/>
    </source>
</evidence>
<dbReference type="EMBL" id="CP003364">
    <property type="protein sequence ID" value="AGA30856.1"/>
    <property type="molecule type" value="Genomic_DNA"/>
</dbReference>
<dbReference type="KEGG" id="saci:Sinac_6790"/>
<name>L0DR24_SINAD</name>
<reference evidence="2 3" key="1">
    <citation type="submission" date="2012-02" db="EMBL/GenBank/DDBJ databases">
        <title>Complete sequence of chromosome of Singulisphaera acidiphila DSM 18658.</title>
        <authorList>
            <consortium name="US DOE Joint Genome Institute (JGI-PGF)"/>
            <person name="Lucas S."/>
            <person name="Copeland A."/>
            <person name="Lapidus A."/>
            <person name="Glavina del Rio T."/>
            <person name="Dalin E."/>
            <person name="Tice H."/>
            <person name="Bruce D."/>
            <person name="Goodwin L."/>
            <person name="Pitluck S."/>
            <person name="Peters L."/>
            <person name="Ovchinnikova G."/>
            <person name="Chertkov O."/>
            <person name="Kyrpides N."/>
            <person name="Mavromatis K."/>
            <person name="Ivanova N."/>
            <person name="Brettin T."/>
            <person name="Detter J.C."/>
            <person name="Han C."/>
            <person name="Larimer F."/>
            <person name="Land M."/>
            <person name="Hauser L."/>
            <person name="Markowitz V."/>
            <person name="Cheng J.-F."/>
            <person name="Hugenholtz P."/>
            <person name="Woyke T."/>
            <person name="Wu D."/>
            <person name="Tindall B."/>
            <person name="Pomrenke H."/>
            <person name="Brambilla E."/>
            <person name="Klenk H.-P."/>
            <person name="Eisen J.A."/>
        </authorList>
    </citation>
    <scope>NUCLEOTIDE SEQUENCE [LARGE SCALE GENOMIC DNA]</scope>
    <source>
        <strain evidence="3">ATCC BAA-1392 / DSM 18658 / VKM B-2454 / MOB10</strain>
    </source>
</reference>
<accession>L0DR24</accession>